<accession>A0A0F9PC85</accession>
<proteinExistence type="inferred from homology"/>
<keyword evidence="3" id="KW-0233">DNA recombination</keyword>
<dbReference type="InterPro" id="IPR035386">
    <property type="entry name" value="Arm-DNA-bind_5"/>
</dbReference>
<dbReference type="Gene3D" id="1.10.443.10">
    <property type="entry name" value="Intergrase catalytic core"/>
    <property type="match status" value="1"/>
</dbReference>
<dbReference type="InterPro" id="IPR050090">
    <property type="entry name" value="Tyrosine_recombinase_XerCD"/>
</dbReference>
<dbReference type="Gene3D" id="1.10.150.130">
    <property type="match status" value="1"/>
</dbReference>
<dbReference type="InterPro" id="IPR025269">
    <property type="entry name" value="SAM-like_dom"/>
</dbReference>
<dbReference type="InterPro" id="IPR013762">
    <property type="entry name" value="Integrase-like_cat_sf"/>
</dbReference>
<name>A0A0F9PC85_9ZZZZ</name>
<reference evidence="5" key="1">
    <citation type="journal article" date="2015" name="Nature">
        <title>Complex archaea that bridge the gap between prokaryotes and eukaryotes.</title>
        <authorList>
            <person name="Spang A."/>
            <person name="Saw J.H."/>
            <person name="Jorgensen S.L."/>
            <person name="Zaremba-Niedzwiedzka K."/>
            <person name="Martijn J."/>
            <person name="Lind A.E."/>
            <person name="van Eijk R."/>
            <person name="Schleper C."/>
            <person name="Guy L."/>
            <person name="Ettema T.J."/>
        </authorList>
    </citation>
    <scope>NUCLEOTIDE SEQUENCE</scope>
</reference>
<dbReference type="Pfam" id="PF13102">
    <property type="entry name" value="Phage_int_SAM_5"/>
    <property type="match status" value="1"/>
</dbReference>
<sequence>MNLNFYLSSYIKKNGTQLIRLKMETSNRDVQYLDSGISVKSTQWDDKRKKIKRHPIEEKLNTSLNTLLLSLQKLYYENEGISAKRLLFLFKNAQKYDSSSFLDFYQQIVNEARLKRKIRTANTQQKYIKKLKEFASHVSFSDLSVQFAKDYEQWMLEKGNKVNTVASNFKSLYAVLNKAVAIGIIKTNPIKGYQIVTENTEKESLTFDEISRLSDLEIPVHNKGMSKARDMFLFSFFTAGMRFSDVCRLTWANIIGNEIFYTMGKSKTRAGAKRTLPVAPKAIDIIEKYRGKDETFVFPPLYGMADKSVEEIEHRLYISNNAANRSLRIACEKAGIKKWVSMHMAKHSFADFAVKSNTGILMITKLLGHTKLSTTQHYLKDFYHKEEAEEMNRLFG</sequence>
<comment type="caution">
    <text evidence="5">The sequence shown here is derived from an EMBL/GenBank/DDBJ whole genome shotgun (WGS) entry which is preliminary data.</text>
</comment>
<organism evidence="5">
    <name type="scientific">marine sediment metagenome</name>
    <dbReference type="NCBI Taxonomy" id="412755"/>
    <lineage>
        <taxon>unclassified sequences</taxon>
        <taxon>metagenomes</taxon>
        <taxon>ecological metagenomes</taxon>
    </lineage>
</organism>
<dbReference type="PROSITE" id="PS51898">
    <property type="entry name" value="TYR_RECOMBINASE"/>
    <property type="match status" value="1"/>
</dbReference>
<dbReference type="CDD" id="cd01185">
    <property type="entry name" value="INTN1_C_like"/>
    <property type="match status" value="1"/>
</dbReference>
<dbReference type="SUPFAM" id="SSF56349">
    <property type="entry name" value="DNA breaking-rejoining enzymes"/>
    <property type="match status" value="1"/>
</dbReference>
<dbReference type="GO" id="GO:0015074">
    <property type="term" value="P:DNA integration"/>
    <property type="evidence" value="ECO:0007669"/>
    <property type="project" value="InterPro"/>
</dbReference>
<dbReference type="InterPro" id="IPR011010">
    <property type="entry name" value="DNA_brk_join_enz"/>
</dbReference>
<dbReference type="InterPro" id="IPR010998">
    <property type="entry name" value="Integrase_recombinase_N"/>
</dbReference>
<evidence type="ECO:0000256" key="2">
    <source>
        <dbReference type="ARBA" id="ARBA00023125"/>
    </source>
</evidence>
<dbReference type="GO" id="GO:0003677">
    <property type="term" value="F:DNA binding"/>
    <property type="evidence" value="ECO:0007669"/>
    <property type="project" value="UniProtKB-KW"/>
</dbReference>
<keyword evidence="2" id="KW-0238">DNA-binding</keyword>
<dbReference type="AlphaFoldDB" id="A0A0F9PC85"/>
<dbReference type="PANTHER" id="PTHR30349:SF64">
    <property type="entry name" value="PROPHAGE INTEGRASE INTD-RELATED"/>
    <property type="match status" value="1"/>
</dbReference>
<dbReference type="EMBL" id="LAZR01003091">
    <property type="protein sequence ID" value="KKN22122.1"/>
    <property type="molecule type" value="Genomic_DNA"/>
</dbReference>
<evidence type="ECO:0000256" key="3">
    <source>
        <dbReference type="ARBA" id="ARBA00023172"/>
    </source>
</evidence>
<feature type="domain" description="Tyr recombinase" evidence="4">
    <location>
        <begin position="200"/>
        <end position="392"/>
    </location>
</feature>
<protein>
    <recommendedName>
        <fullName evidence="4">Tyr recombinase domain-containing protein</fullName>
    </recommendedName>
</protein>
<dbReference type="Pfam" id="PF17293">
    <property type="entry name" value="Arm-DNA-bind_5"/>
    <property type="match status" value="1"/>
</dbReference>
<dbReference type="GO" id="GO:0006310">
    <property type="term" value="P:DNA recombination"/>
    <property type="evidence" value="ECO:0007669"/>
    <property type="project" value="UniProtKB-KW"/>
</dbReference>
<evidence type="ECO:0000313" key="5">
    <source>
        <dbReference type="EMBL" id="KKN22122.1"/>
    </source>
</evidence>
<gene>
    <name evidence="5" type="ORF">LCGC14_0918440</name>
</gene>
<evidence type="ECO:0000256" key="1">
    <source>
        <dbReference type="ARBA" id="ARBA00008857"/>
    </source>
</evidence>
<evidence type="ECO:0000259" key="4">
    <source>
        <dbReference type="PROSITE" id="PS51898"/>
    </source>
</evidence>
<dbReference type="Pfam" id="PF00589">
    <property type="entry name" value="Phage_integrase"/>
    <property type="match status" value="1"/>
</dbReference>
<dbReference type="InterPro" id="IPR002104">
    <property type="entry name" value="Integrase_catalytic"/>
</dbReference>
<comment type="similarity">
    <text evidence="1">Belongs to the 'phage' integrase family.</text>
</comment>
<dbReference type="PANTHER" id="PTHR30349">
    <property type="entry name" value="PHAGE INTEGRASE-RELATED"/>
    <property type="match status" value="1"/>
</dbReference>